<evidence type="ECO:0000313" key="2">
    <source>
        <dbReference type="EMBL" id="QHT04537.1"/>
    </source>
</evidence>
<dbReference type="AlphaFoldDB" id="A0A6C0CK12"/>
<keyword evidence="1" id="KW-0175">Coiled coil</keyword>
<dbReference type="EMBL" id="MN739433">
    <property type="protein sequence ID" value="QHT04537.1"/>
    <property type="molecule type" value="Genomic_DNA"/>
</dbReference>
<sequence length="70" mass="8320">MPRTAIYTPEEIKKRRADRTNKYIKERRAIDADFRVKLCNSVKKSVAKKNEELNKLRDFYEANKNNTTEA</sequence>
<accession>A0A6C0CK12</accession>
<organism evidence="2">
    <name type="scientific">viral metagenome</name>
    <dbReference type="NCBI Taxonomy" id="1070528"/>
    <lineage>
        <taxon>unclassified sequences</taxon>
        <taxon>metagenomes</taxon>
        <taxon>organismal metagenomes</taxon>
    </lineage>
</organism>
<protein>
    <submittedName>
        <fullName evidence="2">Uncharacterized protein</fullName>
    </submittedName>
</protein>
<evidence type="ECO:0000256" key="1">
    <source>
        <dbReference type="SAM" id="Coils"/>
    </source>
</evidence>
<reference evidence="2" key="1">
    <citation type="journal article" date="2020" name="Nature">
        <title>Giant virus diversity and host interactions through global metagenomics.</title>
        <authorList>
            <person name="Schulz F."/>
            <person name="Roux S."/>
            <person name="Paez-Espino D."/>
            <person name="Jungbluth S."/>
            <person name="Walsh D.A."/>
            <person name="Denef V.J."/>
            <person name="McMahon K.D."/>
            <person name="Konstantinidis K.T."/>
            <person name="Eloe-Fadrosh E.A."/>
            <person name="Kyrpides N.C."/>
            <person name="Woyke T."/>
        </authorList>
    </citation>
    <scope>NUCLEOTIDE SEQUENCE</scope>
    <source>
        <strain evidence="2">GVMAG-M-3300021185-45</strain>
    </source>
</reference>
<proteinExistence type="predicted"/>
<feature type="coiled-coil region" evidence="1">
    <location>
        <begin position="43"/>
        <end position="70"/>
    </location>
</feature>
<name>A0A6C0CK12_9ZZZZ</name>